<feature type="compositionally biased region" description="Polar residues" evidence="6">
    <location>
        <begin position="762"/>
        <end position="787"/>
    </location>
</feature>
<keyword evidence="3" id="KW-0863">Zinc-finger</keyword>
<protein>
    <submittedName>
        <fullName evidence="7">(apollo) hypothetical protein</fullName>
    </submittedName>
</protein>
<evidence type="ECO:0000313" key="8">
    <source>
        <dbReference type="Proteomes" id="UP000691718"/>
    </source>
</evidence>
<dbReference type="AlphaFoldDB" id="A0A8S3X615"/>
<name>A0A8S3X615_PARAO</name>
<evidence type="ECO:0000256" key="3">
    <source>
        <dbReference type="ARBA" id="ARBA00022771"/>
    </source>
</evidence>
<feature type="region of interest" description="Disordered" evidence="6">
    <location>
        <begin position="646"/>
        <end position="679"/>
    </location>
</feature>
<dbReference type="PANTHER" id="PTHR46481:SF10">
    <property type="entry name" value="ZINC FINGER BED DOMAIN-CONTAINING PROTEIN 39"/>
    <property type="match status" value="1"/>
</dbReference>
<dbReference type="InterPro" id="IPR052035">
    <property type="entry name" value="ZnF_BED_domain_contain"/>
</dbReference>
<comment type="caution">
    <text evidence="7">The sequence shown here is derived from an EMBL/GenBank/DDBJ whole genome shotgun (WGS) entry which is preliminary data.</text>
</comment>
<proteinExistence type="predicted"/>
<keyword evidence="4" id="KW-0862">Zinc</keyword>
<dbReference type="EMBL" id="CAJQZP010000941">
    <property type="protein sequence ID" value="CAG4999771.1"/>
    <property type="molecule type" value="Genomic_DNA"/>
</dbReference>
<dbReference type="OrthoDB" id="1607513at2759"/>
<dbReference type="Proteomes" id="UP000691718">
    <property type="component" value="Unassembled WGS sequence"/>
</dbReference>
<organism evidence="7 8">
    <name type="scientific">Parnassius apollo</name>
    <name type="common">Apollo butterfly</name>
    <name type="synonym">Papilio apollo</name>
    <dbReference type="NCBI Taxonomy" id="110799"/>
    <lineage>
        <taxon>Eukaryota</taxon>
        <taxon>Metazoa</taxon>
        <taxon>Ecdysozoa</taxon>
        <taxon>Arthropoda</taxon>
        <taxon>Hexapoda</taxon>
        <taxon>Insecta</taxon>
        <taxon>Pterygota</taxon>
        <taxon>Neoptera</taxon>
        <taxon>Endopterygota</taxon>
        <taxon>Lepidoptera</taxon>
        <taxon>Glossata</taxon>
        <taxon>Ditrysia</taxon>
        <taxon>Papilionoidea</taxon>
        <taxon>Papilionidae</taxon>
        <taxon>Parnassiinae</taxon>
        <taxon>Parnassini</taxon>
        <taxon>Parnassius</taxon>
        <taxon>Parnassius</taxon>
    </lineage>
</organism>
<dbReference type="GO" id="GO:0005634">
    <property type="term" value="C:nucleus"/>
    <property type="evidence" value="ECO:0007669"/>
    <property type="project" value="UniProtKB-SubCell"/>
</dbReference>
<feature type="compositionally biased region" description="Low complexity" evidence="6">
    <location>
        <begin position="651"/>
        <end position="679"/>
    </location>
</feature>
<evidence type="ECO:0000256" key="4">
    <source>
        <dbReference type="ARBA" id="ARBA00022833"/>
    </source>
</evidence>
<accession>A0A8S3X615</accession>
<dbReference type="PANTHER" id="PTHR46481">
    <property type="entry name" value="ZINC FINGER BED DOMAIN-CONTAINING PROTEIN 4"/>
    <property type="match status" value="1"/>
</dbReference>
<evidence type="ECO:0000256" key="1">
    <source>
        <dbReference type="ARBA" id="ARBA00004123"/>
    </source>
</evidence>
<sequence>MKSQHKGVSLERVTYTPDKCTTVTELTQGTEISAPIEQTESVKRIREPNPQQLNQTKTAPALTQGTMSTYVRRSISVSLSKQIDEQLLRVIVKAYYPFSIVEDKEFKKLIFLLCPAYSMPTRKTVSNSLIPRLYNETKEKVVKTLSSVDAACLTTDGWTSITQQSYVAITAHFIREVDDISTLQSCLLGCIPYDSSHTAQNLGMFIAEEVKKWGLQNKVICVVTDNAPNIVAAVRNNNWRHIPCFAHSLNLVLGDGMKIIHAELSKIKDIVAYFKRSSKALAKLSVMQNQLNLPAIKLKQDCVTRWNSTYDMLSCILKVRAAVIAVLAVENPELNCLSPSDWAMLEKAASVLEIFKLITEEISAEKNVTLSKLMLMIKAINKHLIKASAEYVNDVKVTKLVQELQNSMSVRFCEMDTQELITQATFLDPRFKKFGFTDAVKYERCVNFLKRKILTTPYLCSNIQDPQPSTSLQPPPSSLLWEDFDNQVEYILSNPDPHAASEQADNKLRENLALNSTEIDNLPKEMPDINNFLININQIDLESADRMKNQKENMNPNSAVTEEESLIKMTNSGNIAVNYESKLKSSVCSDTIENLFSKSSSFIENSPQCTTNDIFNLSQYIKTQWTDTSDNELILNRDILTRRPIQEKRVSSSSCNSSSSSRSSSSSSSSSNSSPCSSSNAQNVNSNVITCHINADGASTSQLATRSLRGRAILKSNYCVSPINAAESDPDLSDNDPTFQDPNEISTRLRSLSSSSTDSTSQPVTTPQHEIQQPETSNVNEPNTTQRISRKRQRNPASWKQNIKYVDPFIDHCYIQKIKHMDHTYSQSMDSSFQSNLNILEGPIGQPLFSTPNKTGSSRLLQKISYLTPNCRSNI</sequence>
<gene>
    <name evidence="7" type="ORF">PAPOLLO_LOCUS13588</name>
</gene>
<feature type="compositionally biased region" description="Polar residues" evidence="6">
    <location>
        <begin position="735"/>
        <end position="745"/>
    </location>
</feature>
<feature type="compositionally biased region" description="Low complexity" evidence="6">
    <location>
        <begin position="746"/>
        <end position="761"/>
    </location>
</feature>
<evidence type="ECO:0000256" key="2">
    <source>
        <dbReference type="ARBA" id="ARBA00022723"/>
    </source>
</evidence>
<evidence type="ECO:0000313" key="7">
    <source>
        <dbReference type="EMBL" id="CAG4999771.1"/>
    </source>
</evidence>
<keyword evidence="8" id="KW-1185">Reference proteome</keyword>
<keyword evidence="5" id="KW-0539">Nucleus</keyword>
<dbReference type="GO" id="GO:0008270">
    <property type="term" value="F:zinc ion binding"/>
    <property type="evidence" value="ECO:0007669"/>
    <property type="project" value="UniProtKB-KW"/>
</dbReference>
<keyword evidence="2" id="KW-0479">Metal-binding</keyword>
<evidence type="ECO:0000256" key="5">
    <source>
        <dbReference type="ARBA" id="ARBA00023242"/>
    </source>
</evidence>
<evidence type="ECO:0000256" key="6">
    <source>
        <dbReference type="SAM" id="MobiDB-lite"/>
    </source>
</evidence>
<comment type="subcellular location">
    <subcellularLocation>
        <location evidence="1">Nucleus</location>
    </subcellularLocation>
</comment>
<reference evidence="7" key="1">
    <citation type="submission" date="2021-04" db="EMBL/GenBank/DDBJ databases">
        <authorList>
            <person name="Tunstrom K."/>
        </authorList>
    </citation>
    <scope>NUCLEOTIDE SEQUENCE</scope>
</reference>
<feature type="region of interest" description="Disordered" evidence="6">
    <location>
        <begin position="726"/>
        <end position="799"/>
    </location>
</feature>